<comment type="caution">
    <text evidence="1">The sequence shown here is derived from an EMBL/GenBank/DDBJ whole genome shotgun (WGS) entry which is preliminary data.</text>
</comment>
<dbReference type="Proteomes" id="UP001229209">
    <property type="component" value="Unassembled WGS sequence"/>
</dbReference>
<evidence type="ECO:0000313" key="1">
    <source>
        <dbReference type="EMBL" id="MDP9729319.1"/>
    </source>
</evidence>
<proteinExistence type="predicted"/>
<name>A0ABT9LYH9_9BACL</name>
<gene>
    <name evidence="1" type="ORF">J2S04_002292</name>
</gene>
<sequence>MVYLTATKNEKKAIQTKRYYESRGIPCEIRRNKQTFVLFTVDERYAQQAKQLRLTF</sequence>
<evidence type="ECO:0008006" key="3">
    <source>
        <dbReference type="Google" id="ProtNLM"/>
    </source>
</evidence>
<protein>
    <recommendedName>
        <fullName evidence="3">DUF5659 domain-containing protein</fullName>
    </recommendedName>
</protein>
<reference evidence="1 2" key="1">
    <citation type="submission" date="2023-07" db="EMBL/GenBank/DDBJ databases">
        <title>Genomic Encyclopedia of Type Strains, Phase IV (KMG-IV): sequencing the most valuable type-strain genomes for metagenomic binning, comparative biology and taxonomic classification.</title>
        <authorList>
            <person name="Goeker M."/>
        </authorList>
    </citation>
    <scope>NUCLEOTIDE SEQUENCE [LARGE SCALE GENOMIC DNA]</scope>
    <source>
        <strain evidence="1 2">DSM 25924</strain>
    </source>
</reference>
<dbReference type="EMBL" id="JAURUO010000013">
    <property type="protein sequence ID" value="MDP9729319.1"/>
    <property type="molecule type" value="Genomic_DNA"/>
</dbReference>
<accession>A0ABT9LYH9</accession>
<evidence type="ECO:0000313" key="2">
    <source>
        <dbReference type="Proteomes" id="UP001229209"/>
    </source>
</evidence>
<keyword evidence="2" id="KW-1185">Reference proteome</keyword>
<dbReference type="RefSeq" id="WP_306955098.1">
    <property type="nucleotide sequence ID" value="NZ_JAURUO010000013.1"/>
</dbReference>
<organism evidence="1 2">
    <name type="scientific">Alicyclobacillus tolerans</name>
    <dbReference type="NCBI Taxonomy" id="90970"/>
    <lineage>
        <taxon>Bacteria</taxon>
        <taxon>Bacillati</taxon>
        <taxon>Bacillota</taxon>
        <taxon>Bacilli</taxon>
        <taxon>Bacillales</taxon>
        <taxon>Alicyclobacillaceae</taxon>
        <taxon>Alicyclobacillus</taxon>
    </lineage>
</organism>